<feature type="transmembrane region" description="Helical" evidence="1">
    <location>
        <begin position="6"/>
        <end position="24"/>
    </location>
</feature>
<gene>
    <name evidence="2" type="ORF">FJU08_09245</name>
</gene>
<name>A0A506UCK9_9HYPH</name>
<dbReference type="RefSeq" id="WP_141148722.1">
    <property type="nucleotide sequence ID" value="NZ_VHLG01000004.1"/>
</dbReference>
<evidence type="ECO:0000313" key="3">
    <source>
        <dbReference type="Proteomes" id="UP000318801"/>
    </source>
</evidence>
<dbReference type="Proteomes" id="UP000318801">
    <property type="component" value="Unassembled WGS sequence"/>
</dbReference>
<keyword evidence="1" id="KW-0812">Transmembrane</keyword>
<proteinExistence type="predicted"/>
<protein>
    <submittedName>
        <fullName evidence="2">DUF1761 domain-containing protein</fullName>
    </submittedName>
</protein>
<dbReference type="OrthoDB" id="344736at2"/>
<keyword evidence="1" id="KW-1133">Transmembrane helix</keyword>
<keyword evidence="3" id="KW-1185">Reference proteome</keyword>
<feature type="transmembrane region" description="Helical" evidence="1">
    <location>
        <begin position="107"/>
        <end position="128"/>
    </location>
</feature>
<dbReference type="InterPro" id="IPR013879">
    <property type="entry name" value="DUF1761"/>
</dbReference>
<comment type="caution">
    <text evidence="2">The sequence shown here is derived from an EMBL/GenBank/DDBJ whole genome shotgun (WGS) entry which is preliminary data.</text>
</comment>
<dbReference type="Pfam" id="PF08570">
    <property type="entry name" value="DUF1761"/>
    <property type="match status" value="1"/>
</dbReference>
<dbReference type="EMBL" id="VHLG01000004">
    <property type="protein sequence ID" value="TPW30851.1"/>
    <property type="molecule type" value="Genomic_DNA"/>
</dbReference>
<feature type="transmembrane region" description="Helical" evidence="1">
    <location>
        <begin position="74"/>
        <end position="95"/>
    </location>
</feature>
<keyword evidence="1" id="KW-0472">Membrane</keyword>
<reference evidence="2 3" key="1">
    <citation type="submission" date="2019-06" db="EMBL/GenBank/DDBJ databases">
        <authorList>
            <person name="Li M."/>
        </authorList>
    </citation>
    <scope>NUCLEOTIDE SEQUENCE [LARGE SCALE GENOMIC DNA]</scope>
    <source>
        <strain evidence="2 3">BGMRC2036</strain>
    </source>
</reference>
<organism evidence="2 3">
    <name type="scientific">Martelella alba</name>
    <dbReference type="NCBI Taxonomy" id="2590451"/>
    <lineage>
        <taxon>Bacteria</taxon>
        <taxon>Pseudomonadati</taxon>
        <taxon>Pseudomonadota</taxon>
        <taxon>Alphaproteobacteria</taxon>
        <taxon>Hyphomicrobiales</taxon>
        <taxon>Aurantimonadaceae</taxon>
        <taxon>Martelella</taxon>
    </lineage>
</organism>
<sequence>MIIIGIVAATAATLLFGCLYHLAFGRLRARLAGSAAGGTQTGCVTLIRDLTAKLVMAIFLSMLLYRLGPAALTFYGGIGWSVFVGFGFGVTAMAAHPVPYNRPVFLLLLDAGHWLGSAAIMGIMIGFFH</sequence>
<evidence type="ECO:0000256" key="1">
    <source>
        <dbReference type="SAM" id="Phobius"/>
    </source>
</evidence>
<dbReference type="AlphaFoldDB" id="A0A506UCK9"/>
<accession>A0A506UCK9</accession>
<evidence type="ECO:0000313" key="2">
    <source>
        <dbReference type="EMBL" id="TPW30851.1"/>
    </source>
</evidence>